<gene>
    <name evidence="2" type="ORF">Gohar_000095</name>
</gene>
<keyword evidence="3" id="KW-1185">Reference proteome</keyword>
<evidence type="ECO:0000313" key="2">
    <source>
        <dbReference type="EMBL" id="MBA0820453.1"/>
    </source>
</evidence>
<sequence length="214" mass="24582">MINFPGKKREIRLNILIVMIMGAYLGQMIMTILMLIEEVGSPLTIQTQQVHTSVLGWCLKMHNCYVSFRNKMVNVKVIAKKIEATIRDHPKMKLREIQRRVALEMNVNVNMRKCRRAKKIVKDKLAGNFIEEFAMLWDYADELRLKNSESTINKVVNRVTPESPPHFKRFYVCFEALKRSGKEGCRPILGLDGCLLKGPFKGEILSTVGRDGTN</sequence>
<organism evidence="2 3">
    <name type="scientific">Gossypium harknessii</name>
    <dbReference type="NCBI Taxonomy" id="34285"/>
    <lineage>
        <taxon>Eukaryota</taxon>
        <taxon>Viridiplantae</taxon>
        <taxon>Streptophyta</taxon>
        <taxon>Embryophyta</taxon>
        <taxon>Tracheophyta</taxon>
        <taxon>Spermatophyta</taxon>
        <taxon>Magnoliopsida</taxon>
        <taxon>eudicotyledons</taxon>
        <taxon>Gunneridae</taxon>
        <taxon>Pentapetalae</taxon>
        <taxon>rosids</taxon>
        <taxon>malvids</taxon>
        <taxon>Malvales</taxon>
        <taxon>Malvaceae</taxon>
        <taxon>Malvoideae</taxon>
        <taxon>Gossypium</taxon>
    </lineage>
</organism>
<keyword evidence="1" id="KW-1133">Transmembrane helix</keyword>
<proteinExistence type="predicted"/>
<accession>A0A7J9IF21</accession>
<dbReference type="PANTHER" id="PTHR31973">
    <property type="entry name" value="POLYPROTEIN, PUTATIVE-RELATED"/>
    <property type="match status" value="1"/>
</dbReference>
<dbReference type="OrthoDB" id="999066at2759"/>
<evidence type="ECO:0000313" key="3">
    <source>
        <dbReference type="Proteomes" id="UP000593560"/>
    </source>
</evidence>
<dbReference type="Proteomes" id="UP000593560">
    <property type="component" value="Unassembled WGS sequence"/>
</dbReference>
<dbReference type="EMBL" id="JABFAD010334807">
    <property type="protein sequence ID" value="MBA0820453.1"/>
    <property type="molecule type" value="Genomic_DNA"/>
</dbReference>
<protein>
    <submittedName>
        <fullName evidence="2">Uncharacterized protein</fullName>
    </submittedName>
</protein>
<dbReference type="PANTHER" id="PTHR31973:SF187">
    <property type="entry name" value="MUTATOR TRANSPOSASE MUDRA PROTEIN"/>
    <property type="match status" value="1"/>
</dbReference>
<dbReference type="AlphaFoldDB" id="A0A7J9IF21"/>
<comment type="caution">
    <text evidence="2">The sequence shown here is derived from an EMBL/GenBank/DDBJ whole genome shotgun (WGS) entry which is preliminary data.</text>
</comment>
<evidence type="ECO:0000256" key="1">
    <source>
        <dbReference type="SAM" id="Phobius"/>
    </source>
</evidence>
<feature type="transmembrane region" description="Helical" evidence="1">
    <location>
        <begin position="12"/>
        <end position="36"/>
    </location>
</feature>
<keyword evidence="1" id="KW-0472">Membrane</keyword>
<keyword evidence="1" id="KW-0812">Transmembrane</keyword>
<reference evidence="2 3" key="1">
    <citation type="journal article" date="2019" name="Genome Biol. Evol.">
        <title>Insights into the evolution of the New World diploid cottons (Gossypium, subgenus Houzingenia) based on genome sequencing.</title>
        <authorList>
            <person name="Grover C.E."/>
            <person name="Arick M.A. 2nd"/>
            <person name="Thrash A."/>
            <person name="Conover J.L."/>
            <person name="Sanders W.S."/>
            <person name="Peterson D.G."/>
            <person name="Frelichowski J.E."/>
            <person name="Scheffler J.A."/>
            <person name="Scheffler B.E."/>
            <person name="Wendel J.F."/>
        </authorList>
    </citation>
    <scope>NUCLEOTIDE SEQUENCE [LARGE SCALE GENOMIC DNA]</scope>
    <source>
        <strain evidence="2">0</strain>
        <tissue evidence="2">Leaf</tissue>
    </source>
</reference>
<name>A0A7J9IF21_9ROSI</name>